<dbReference type="AlphaFoldDB" id="A0A9Q9DN08"/>
<dbReference type="RefSeq" id="WP_252619842.1">
    <property type="nucleotide sequence ID" value="NZ_CP083444.1"/>
</dbReference>
<evidence type="ECO:0000313" key="2">
    <source>
        <dbReference type="Proteomes" id="UP001056980"/>
    </source>
</evidence>
<accession>A0A9Q9DN08</accession>
<sequence>MQQDPIGLNFYNGTGGYVWKLADYMRHDCHESPHTLELQKPPPPIAINFFAVYPRELNPLSRVQWAKDIQITRNKPALIGKRQIQPVTVVSTKGAAFGGFDFPTFEVLREGCLVQSLREIQFNGTLLASGNLLISLLQHGLIETDQKAFSENDATALCK</sequence>
<proteinExistence type="predicted"/>
<reference evidence="1" key="1">
    <citation type="journal article" date="2022" name="Proc. Natl. Acad. Sci. U.S.A.">
        <title>Identification of the Bartonella autotransporter CFA as a protective antigen and hypervariable target of neutralizing antibodies in mice.</title>
        <authorList>
            <person name="Siewert L.K."/>
            <person name="Korotaev A."/>
            <person name="Sedzicki J."/>
            <person name="Fromm K."/>
            <person name="Pinschewer D.D."/>
            <person name="Dehio C."/>
        </authorList>
    </citation>
    <scope>NUCLEOTIDE SEQUENCE</scope>
    <source>
        <strain evidence="1">IBS296</strain>
    </source>
</reference>
<dbReference type="EMBL" id="CP083444">
    <property type="protein sequence ID" value="USP03627.1"/>
    <property type="molecule type" value="Genomic_DNA"/>
</dbReference>
<dbReference type="Proteomes" id="UP001056980">
    <property type="component" value="Chromosome"/>
</dbReference>
<protein>
    <submittedName>
        <fullName evidence="1">Uncharacterized protein</fullName>
    </submittedName>
</protein>
<gene>
    <name evidence="1" type="ORF">LAJ60_04220</name>
</gene>
<organism evidence="1 2">
    <name type="scientific">Bartonella taylorii</name>
    <dbReference type="NCBI Taxonomy" id="33046"/>
    <lineage>
        <taxon>Bacteria</taxon>
        <taxon>Pseudomonadati</taxon>
        <taxon>Pseudomonadota</taxon>
        <taxon>Alphaproteobacteria</taxon>
        <taxon>Hyphomicrobiales</taxon>
        <taxon>Bartonellaceae</taxon>
        <taxon>Bartonella</taxon>
    </lineage>
</organism>
<name>A0A9Q9DN08_BARTA</name>
<dbReference type="KEGG" id="btay:LAJ60_04220"/>
<evidence type="ECO:0000313" key="1">
    <source>
        <dbReference type="EMBL" id="USP03627.1"/>
    </source>
</evidence>